<sequence length="73" mass="7582">MTTNTALGLQEAARVARSRACLIRSGTKGGSAVAIGLDDLADELERMAERARTRASHFDLITSPAAAPAQAAE</sequence>
<evidence type="ECO:0000313" key="1">
    <source>
        <dbReference type="EMBL" id="PGH55905.1"/>
    </source>
</evidence>
<dbReference type="EMBL" id="PDKW01000042">
    <property type="protein sequence ID" value="PGH55905.1"/>
    <property type="molecule type" value="Genomic_DNA"/>
</dbReference>
<organism evidence="1 2">
    <name type="scientific">Azospirillum palustre</name>
    <dbReference type="NCBI Taxonomy" id="2044885"/>
    <lineage>
        <taxon>Bacteria</taxon>
        <taxon>Pseudomonadati</taxon>
        <taxon>Pseudomonadota</taxon>
        <taxon>Alphaproteobacteria</taxon>
        <taxon>Rhodospirillales</taxon>
        <taxon>Azospirillaceae</taxon>
        <taxon>Azospirillum</taxon>
    </lineage>
</organism>
<dbReference type="RefSeq" id="WP_098738619.1">
    <property type="nucleotide sequence ID" value="NZ_PDKW01000042.1"/>
</dbReference>
<proteinExistence type="predicted"/>
<evidence type="ECO:0000313" key="2">
    <source>
        <dbReference type="Proteomes" id="UP000225379"/>
    </source>
</evidence>
<name>A0A2B8BDB9_9PROT</name>
<protein>
    <submittedName>
        <fullName evidence="1">Uncharacterized protein</fullName>
    </submittedName>
</protein>
<reference evidence="2" key="1">
    <citation type="submission" date="2017-10" db="EMBL/GenBank/DDBJ databases">
        <authorList>
            <person name="Kravchenko I.K."/>
            <person name="Grouzdev D.S."/>
        </authorList>
    </citation>
    <scope>NUCLEOTIDE SEQUENCE [LARGE SCALE GENOMIC DNA]</scope>
    <source>
        <strain evidence="2">B2</strain>
    </source>
</reference>
<dbReference type="OrthoDB" id="9978103at2"/>
<gene>
    <name evidence="1" type="ORF">CRT60_21895</name>
</gene>
<comment type="caution">
    <text evidence="1">The sequence shown here is derived from an EMBL/GenBank/DDBJ whole genome shotgun (WGS) entry which is preliminary data.</text>
</comment>
<dbReference type="AlphaFoldDB" id="A0A2B8BDB9"/>
<keyword evidence="2" id="KW-1185">Reference proteome</keyword>
<accession>A0A2B8BDB9</accession>
<dbReference type="Proteomes" id="UP000225379">
    <property type="component" value="Unassembled WGS sequence"/>
</dbReference>